<organism evidence="1">
    <name type="scientific">Cladocopium goreaui</name>
    <dbReference type="NCBI Taxonomy" id="2562237"/>
    <lineage>
        <taxon>Eukaryota</taxon>
        <taxon>Sar</taxon>
        <taxon>Alveolata</taxon>
        <taxon>Dinophyceae</taxon>
        <taxon>Suessiales</taxon>
        <taxon>Symbiodiniaceae</taxon>
        <taxon>Cladocopium</taxon>
    </lineage>
</organism>
<comment type="caution">
    <text evidence="1">The sequence shown here is derived from an EMBL/GenBank/DDBJ whole genome shotgun (WGS) entry which is preliminary data.</text>
</comment>
<keyword evidence="3" id="KW-1185">Reference proteome</keyword>
<evidence type="ECO:0000313" key="2">
    <source>
        <dbReference type="EMBL" id="CAL1155938.1"/>
    </source>
</evidence>
<sequence length="121" mass="13053">MVHILEMTCCSCIVKDPFAREEIGSYAELGASPEEDLENGLFADELHLSPDGICSLWRSTLEAPTSPTMMRGSVLAAPLTHNLHSLKRTLIKRGTYSVSPSGIVATWADGTSETFEGKIGV</sequence>
<proteinExistence type="predicted"/>
<gene>
    <name evidence="1" type="ORF">C1SCF055_LOCUS28509</name>
</gene>
<accession>A0A9P1D528</accession>
<name>A0A9P1D528_9DINO</name>
<evidence type="ECO:0000313" key="1">
    <source>
        <dbReference type="EMBL" id="CAI4002563.1"/>
    </source>
</evidence>
<evidence type="ECO:0000313" key="3">
    <source>
        <dbReference type="Proteomes" id="UP001152797"/>
    </source>
</evidence>
<dbReference type="Proteomes" id="UP001152797">
    <property type="component" value="Unassembled WGS sequence"/>
</dbReference>
<protein>
    <submittedName>
        <fullName evidence="1">Uncharacterized protein</fullName>
    </submittedName>
</protein>
<reference evidence="2" key="2">
    <citation type="submission" date="2024-04" db="EMBL/GenBank/DDBJ databases">
        <authorList>
            <person name="Chen Y."/>
            <person name="Shah S."/>
            <person name="Dougan E. K."/>
            <person name="Thang M."/>
            <person name="Chan C."/>
        </authorList>
    </citation>
    <scope>NUCLEOTIDE SEQUENCE [LARGE SCALE GENOMIC DNA]</scope>
</reference>
<dbReference type="AlphaFoldDB" id="A0A9P1D528"/>
<dbReference type="EMBL" id="CAMXCT010003118">
    <property type="protein sequence ID" value="CAI4002563.1"/>
    <property type="molecule type" value="Genomic_DNA"/>
</dbReference>
<reference evidence="1" key="1">
    <citation type="submission" date="2022-10" db="EMBL/GenBank/DDBJ databases">
        <authorList>
            <person name="Chen Y."/>
            <person name="Dougan E. K."/>
            <person name="Chan C."/>
            <person name="Rhodes N."/>
            <person name="Thang M."/>
        </authorList>
    </citation>
    <scope>NUCLEOTIDE SEQUENCE</scope>
</reference>
<dbReference type="EMBL" id="CAMXCT030003118">
    <property type="protein sequence ID" value="CAL4789875.1"/>
    <property type="molecule type" value="Genomic_DNA"/>
</dbReference>
<dbReference type="EMBL" id="CAMXCT020003118">
    <property type="protein sequence ID" value="CAL1155938.1"/>
    <property type="molecule type" value="Genomic_DNA"/>
</dbReference>